<keyword evidence="1" id="KW-0732">Signal</keyword>
<comment type="caution">
    <text evidence="2">The sequence shown here is derived from an EMBL/GenBank/DDBJ whole genome shotgun (WGS) entry which is preliminary data.</text>
</comment>
<feature type="signal peptide" evidence="1">
    <location>
        <begin position="1"/>
        <end position="17"/>
    </location>
</feature>
<accession>A0AAD3QWZ3</accession>
<reference evidence="2" key="1">
    <citation type="submission" date="2022-08" db="EMBL/GenBank/DDBJ databases">
        <title>Genome sequencing of akame (Lates japonicus).</title>
        <authorList>
            <person name="Hashiguchi Y."/>
            <person name="Takahashi H."/>
        </authorList>
    </citation>
    <scope>NUCLEOTIDE SEQUENCE</scope>
    <source>
        <strain evidence="2">Kochi</strain>
    </source>
</reference>
<evidence type="ECO:0000313" key="3">
    <source>
        <dbReference type="Proteomes" id="UP001279410"/>
    </source>
</evidence>
<evidence type="ECO:0000313" key="2">
    <source>
        <dbReference type="EMBL" id="GLD46651.1"/>
    </source>
</evidence>
<evidence type="ECO:0000256" key="1">
    <source>
        <dbReference type="SAM" id="SignalP"/>
    </source>
</evidence>
<dbReference type="Proteomes" id="UP001279410">
    <property type="component" value="Unassembled WGS sequence"/>
</dbReference>
<proteinExistence type="predicted"/>
<sequence>MIFINLIITTLATTAMGKGSFECSFSEPTAPVSKPDVSQTCLSPEQMAVSCSSDGDGVEFILTLDGHSEDEIIYTDVRVIRDMKKT</sequence>
<name>A0AAD3QWZ3_LATJO</name>
<feature type="chain" id="PRO_5042061559" evidence="1">
    <location>
        <begin position="18"/>
        <end position="86"/>
    </location>
</feature>
<protein>
    <submittedName>
        <fullName evidence="2">Uncharacterized protein</fullName>
    </submittedName>
</protein>
<dbReference type="EMBL" id="BRZM01000002">
    <property type="protein sequence ID" value="GLD46651.1"/>
    <property type="molecule type" value="Genomic_DNA"/>
</dbReference>
<organism evidence="2 3">
    <name type="scientific">Lates japonicus</name>
    <name type="common">Japanese lates</name>
    <dbReference type="NCBI Taxonomy" id="270547"/>
    <lineage>
        <taxon>Eukaryota</taxon>
        <taxon>Metazoa</taxon>
        <taxon>Chordata</taxon>
        <taxon>Craniata</taxon>
        <taxon>Vertebrata</taxon>
        <taxon>Euteleostomi</taxon>
        <taxon>Actinopterygii</taxon>
        <taxon>Neopterygii</taxon>
        <taxon>Teleostei</taxon>
        <taxon>Neoteleostei</taxon>
        <taxon>Acanthomorphata</taxon>
        <taxon>Carangaria</taxon>
        <taxon>Carangaria incertae sedis</taxon>
        <taxon>Centropomidae</taxon>
        <taxon>Lates</taxon>
    </lineage>
</organism>
<gene>
    <name evidence="2" type="ORF">AKAME5_000098700</name>
</gene>
<keyword evidence="3" id="KW-1185">Reference proteome</keyword>
<dbReference type="AlphaFoldDB" id="A0AAD3QWZ3"/>